<feature type="transmembrane region" description="Helical" evidence="6">
    <location>
        <begin position="163"/>
        <end position="184"/>
    </location>
</feature>
<sequence>MSFNYDKHKRNLKEIWVSYMENKKGFPDRFDWTLAFILLLFLIISLLAISSAQTSGQYTTNFITKQLFWYFVGACIIGLVMLFEPEQYKKMAWYIYGIGVLLLAILFILPDSLALVEPRNGAKSWFHLPIGDIQPAEFMKTFYILALARLITKHHETYLLKTIKTDFILLGKFVAAFVVPLAFIMKQPDLGTSLVFIAITAALVIVAGISWKIILPAFFGVAGIGAGLLWMALYMQDFLEDQFGLKSYQFARIYSWLDPYSYSSNEGYHLISSLNAIGSGEIFGKGYGERVVYVAENHTDFIFAVIGEEYGFVGASIVLSIFFLLIYHLTKITLQLKDAYSTYVCAGIIAMITFHVFENIGMTIQLLPITGIPLPFISYGGSSLMGNMFAIGLVFSMKFHHRTYMFAKNEEE</sequence>
<keyword evidence="3" id="KW-0133">Cell shape</keyword>
<evidence type="ECO:0000313" key="8">
    <source>
        <dbReference type="Proteomes" id="UP000248646"/>
    </source>
</evidence>
<feature type="transmembrane region" description="Helical" evidence="6">
    <location>
        <begin position="310"/>
        <end position="327"/>
    </location>
</feature>
<feature type="transmembrane region" description="Helical" evidence="6">
    <location>
        <begin position="217"/>
        <end position="235"/>
    </location>
</feature>
<feature type="transmembrane region" description="Helical" evidence="6">
    <location>
        <begin position="339"/>
        <end position="357"/>
    </location>
</feature>
<dbReference type="GO" id="GO:0051301">
    <property type="term" value="P:cell division"/>
    <property type="evidence" value="ECO:0007669"/>
    <property type="project" value="InterPro"/>
</dbReference>
<dbReference type="GO" id="GO:0008360">
    <property type="term" value="P:regulation of cell shape"/>
    <property type="evidence" value="ECO:0007669"/>
    <property type="project" value="UniProtKB-KW"/>
</dbReference>
<keyword evidence="4 6" id="KW-1133">Transmembrane helix</keyword>
<feature type="transmembrane region" description="Helical" evidence="6">
    <location>
        <begin position="32"/>
        <end position="52"/>
    </location>
</feature>
<dbReference type="PANTHER" id="PTHR30474">
    <property type="entry name" value="CELL CYCLE PROTEIN"/>
    <property type="match status" value="1"/>
</dbReference>
<reference evidence="7 8" key="1">
    <citation type="submission" date="2018-06" db="EMBL/GenBank/DDBJ databases">
        <title>Genomic Encyclopedia of Type Strains, Phase IV (KMG-IV): sequencing the most valuable type-strain genomes for metagenomic binning, comparative biology and taxonomic classification.</title>
        <authorList>
            <person name="Goeker M."/>
        </authorList>
    </citation>
    <scope>NUCLEOTIDE SEQUENCE [LARGE SCALE GENOMIC DNA]</scope>
    <source>
        <strain evidence="7 8">DSM 5</strain>
    </source>
</reference>
<proteinExistence type="predicted"/>
<comment type="subcellular location">
    <subcellularLocation>
        <location evidence="1">Membrane</location>
        <topology evidence="1">Multi-pass membrane protein</topology>
    </subcellularLocation>
</comment>
<comment type="caution">
    <text evidence="7">The sequence shown here is derived from an EMBL/GenBank/DDBJ whole genome shotgun (WGS) entry which is preliminary data.</text>
</comment>
<name>A0A2W7MEC4_9BACI</name>
<evidence type="ECO:0000313" key="7">
    <source>
        <dbReference type="EMBL" id="PZX03837.1"/>
    </source>
</evidence>
<dbReference type="GO" id="GO:0005886">
    <property type="term" value="C:plasma membrane"/>
    <property type="evidence" value="ECO:0007669"/>
    <property type="project" value="TreeGrafter"/>
</dbReference>
<dbReference type="Pfam" id="PF01098">
    <property type="entry name" value="FTSW_RODA_SPOVE"/>
    <property type="match status" value="1"/>
</dbReference>
<dbReference type="InterPro" id="IPR001182">
    <property type="entry name" value="FtsW/RodA"/>
</dbReference>
<organism evidence="7 8">
    <name type="scientific">Psychrobacillus insolitus</name>
    <dbReference type="NCBI Taxonomy" id="1461"/>
    <lineage>
        <taxon>Bacteria</taxon>
        <taxon>Bacillati</taxon>
        <taxon>Bacillota</taxon>
        <taxon>Bacilli</taxon>
        <taxon>Bacillales</taxon>
        <taxon>Bacillaceae</taxon>
        <taxon>Psychrobacillus</taxon>
    </lineage>
</organism>
<feature type="transmembrane region" description="Helical" evidence="6">
    <location>
        <begin position="91"/>
        <end position="109"/>
    </location>
</feature>
<dbReference type="PANTHER" id="PTHR30474:SF1">
    <property type="entry name" value="PEPTIDOGLYCAN GLYCOSYLTRANSFERASE MRDB"/>
    <property type="match status" value="1"/>
</dbReference>
<protein>
    <submittedName>
        <fullName evidence="7">Rod shape determining protein RodA</fullName>
    </submittedName>
</protein>
<evidence type="ECO:0000256" key="6">
    <source>
        <dbReference type="SAM" id="Phobius"/>
    </source>
</evidence>
<dbReference type="GO" id="GO:0015648">
    <property type="term" value="F:lipid-linked peptidoglycan transporter activity"/>
    <property type="evidence" value="ECO:0007669"/>
    <property type="project" value="TreeGrafter"/>
</dbReference>
<dbReference type="EMBL" id="QKZI01000005">
    <property type="protein sequence ID" value="PZX03837.1"/>
    <property type="molecule type" value="Genomic_DNA"/>
</dbReference>
<keyword evidence="5 6" id="KW-0472">Membrane</keyword>
<dbReference type="GO" id="GO:0032153">
    <property type="term" value="C:cell division site"/>
    <property type="evidence" value="ECO:0007669"/>
    <property type="project" value="TreeGrafter"/>
</dbReference>
<evidence type="ECO:0000256" key="1">
    <source>
        <dbReference type="ARBA" id="ARBA00004141"/>
    </source>
</evidence>
<evidence type="ECO:0000256" key="4">
    <source>
        <dbReference type="ARBA" id="ARBA00022989"/>
    </source>
</evidence>
<feature type="transmembrane region" description="Helical" evidence="6">
    <location>
        <begin position="190"/>
        <end position="210"/>
    </location>
</feature>
<evidence type="ECO:0000256" key="3">
    <source>
        <dbReference type="ARBA" id="ARBA00022960"/>
    </source>
</evidence>
<dbReference type="AlphaFoldDB" id="A0A2W7MEC4"/>
<accession>A0A2W7MEC4</accession>
<feature type="transmembrane region" description="Helical" evidence="6">
    <location>
        <begin position="67"/>
        <end position="84"/>
    </location>
</feature>
<dbReference type="Proteomes" id="UP000248646">
    <property type="component" value="Unassembled WGS sequence"/>
</dbReference>
<keyword evidence="2 6" id="KW-0812">Transmembrane</keyword>
<evidence type="ECO:0000256" key="5">
    <source>
        <dbReference type="ARBA" id="ARBA00023136"/>
    </source>
</evidence>
<evidence type="ECO:0000256" key="2">
    <source>
        <dbReference type="ARBA" id="ARBA00022692"/>
    </source>
</evidence>
<gene>
    <name evidence="7" type="ORF">C7437_10534</name>
</gene>
<keyword evidence="8" id="KW-1185">Reference proteome</keyword>
<feature type="transmembrane region" description="Helical" evidence="6">
    <location>
        <begin position="377"/>
        <end position="395"/>
    </location>
</feature>